<evidence type="ECO:0008006" key="12">
    <source>
        <dbReference type="Google" id="ProtNLM"/>
    </source>
</evidence>
<gene>
    <name evidence="11" type="ORF">ACOF00016_LOCUS5194</name>
</gene>
<dbReference type="Gene3D" id="1.50.40.10">
    <property type="entry name" value="Mitochondrial carrier domain"/>
    <property type="match status" value="1"/>
</dbReference>
<evidence type="ECO:0000313" key="11">
    <source>
        <dbReference type="EMBL" id="CAE0407367.1"/>
    </source>
</evidence>
<protein>
    <recommendedName>
        <fullName evidence="12">Mitochondrial carrier protein</fullName>
    </recommendedName>
</protein>
<dbReference type="GO" id="GO:1902603">
    <property type="term" value="P:carnitine transmembrane transport"/>
    <property type="evidence" value="ECO:0007669"/>
    <property type="project" value="TreeGrafter"/>
</dbReference>
<evidence type="ECO:0000256" key="5">
    <source>
        <dbReference type="ARBA" id="ARBA00022737"/>
    </source>
</evidence>
<evidence type="ECO:0000256" key="10">
    <source>
        <dbReference type="RuleBase" id="RU000488"/>
    </source>
</evidence>
<keyword evidence="3 10" id="KW-0813">Transport</keyword>
<organism evidence="11">
    <name type="scientific">Amphora coffeiformis</name>
    <dbReference type="NCBI Taxonomy" id="265554"/>
    <lineage>
        <taxon>Eukaryota</taxon>
        <taxon>Sar</taxon>
        <taxon>Stramenopiles</taxon>
        <taxon>Ochrophyta</taxon>
        <taxon>Bacillariophyta</taxon>
        <taxon>Bacillariophyceae</taxon>
        <taxon>Bacillariophycidae</taxon>
        <taxon>Thalassiophysales</taxon>
        <taxon>Catenulaceae</taxon>
        <taxon>Amphora</taxon>
    </lineage>
</organism>
<evidence type="ECO:0000256" key="9">
    <source>
        <dbReference type="PROSITE-ProRule" id="PRU00282"/>
    </source>
</evidence>
<comment type="subcellular location">
    <subcellularLocation>
        <location evidence="1">Mitochondrion membrane</location>
        <topology evidence="1">Multi-pass membrane protein</topology>
    </subcellularLocation>
</comment>
<keyword evidence="6" id="KW-1133">Transmembrane helix</keyword>
<dbReference type="AlphaFoldDB" id="A0A7S3P6R2"/>
<dbReference type="PANTHER" id="PTHR45624:SF4">
    <property type="entry name" value="CONGESTED-LIKE TRACHEA PROTEIN-RELATED"/>
    <property type="match status" value="1"/>
</dbReference>
<keyword evidence="4 9" id="KW-0812">Transmembrane</keyword>
<dbReference type="PANTHER" id="PTHR45624">
    <property type="entry name" value="MITOCHONDRIAL BASIC AMINO ACIDS TRANSPORTER-RELATED"/>
    <property type="match status" value="1"/>
</dbReference>
<evidence type="ECO:0000256" key="7">
    <source>
        <dbReference type="ARBA" id="ARBA00023128"/>
    </source>
</evidence>
<feature type="repeat" description="Solcar" evidence="9">
    <location>
        <begin position="211"/>
        <end position="306"/>
    </location>
</feature>
<dbReference type="PROSITE" id="PS50920">
    <property type="entry name" value="SOLCAR"/>
    <property type="match status" value="3"/>
</dbReference>
<name>A0A7S3P6R2_9STRA</name>
<dbReference type="GO" id="GO:0031966">
    <property type="term" value="C:mitochondrial membrane"/>
    <property type="evidence" value="ECO:0007669"/>
    <property type="project" value="UniProtKB-SubCell"/>
</dbReference>
<dbReference type="GO" id="GO:0006839">
    <property type="term" value="P:mitochondrial transport"/>
    <property type="evidence" value="ECO:0007669"/>
    <property type="project" value="TreeGrafter"/>
</dbReference>
<keyword evidence="8 9" id="KW-0472">Membrane</keyword>
<dbReference type="InterPro" id="IPR023395">
    <property type="entry name" value="MCP_dom_sf"/>
</dbReference>
<dbReference type="Pfam" id="PF00153">
    <property type="entry name" value="Mito_carr"/>
    <property type="match status" value="3"/>
</dbReference>
<evidence type="ECO:0000256" key="2">
    <source>
        <dbReference type="ARBA" id="ARBA00006375"/>
    </source>
</evidence>
<proteinExistence type="inferred from homology"/>
<keyword evidence="5" id="KW-0677">Repeat</keyword>
<dbReference type="InterPro" id="IPR018108">
    <property type="entry name" value="MCP_transmembrane"/>
</dbReference>
<dbReference type="InterPro" id="IPR050567">
    <property type="entry name" value="Mitochondrial_Carrier"/>
</dbReference>
<feature type="repeat" description="Solcar" evidence="9">
    <location>
        <begin position="4"/>
        <end position="103"/>
    </location>
</feature>
<comment type="similarity">
    <text evidence="2 10">Belongs to the mitochondrial carrier (TC 2.A.29) family.</text>
</comment>
<evidence type="ECO:0000256" key="3">
    <source>
        <dbReference type="ARBA" id="ARBA00022448"/>
    </source>
</evidence>
<dbReference type="SUPFAM" id="SSF103506">
    <property type="entry name" value="Mitochondrial carrier"/>
    <property type="match status" value="1"/>
</dbReference>
<evidence type="ECO:0000256" key="6">
    <source>
        <dbReference type="ARBA" id="ARBA00022989"/>
    </source>
</evidence>
<accession>A0A7S3P6R2</accession>
<dbReference type="GO" id="GO:0015227">
    <property type="term" value="F:O-acyl-L-carnitine transmembrane transporter activity"/>
    <property type="evidence" value="ECO:0007669"/>
    <property type="project" value="TreeGrafter"/>
</dbReference>
<feature type="repeat" description="Solcar" evidence="9">
    <location>
        <begin position="111"/>
        <end position="200"/>
    </location>
</feature>
<evidence type="ECO:0000256" key="1">
    <source>
        <dbReference type="ARBA" id="ARBA00004225"/>
    </source>
</evidence>
<evidence type="ECO:0000256" key="8">
    <source>
        <dbReference type="ARBA" id="ARBA00023136"/>
    </source>
</evidence>
<evidence type="ECO:0000256" key="4">
    <source>
        <dbReference type="ARBA" id="ARBA00022692"/>
    </source>
</evidence>
<reference evidence="11" key="1">
    <citation type="submission" date="2021-01" db="EMBL/GenBank/DDBJ databases">
        <authorList>
            <person name="Corre E."/>
            <person name="Pelletier E."/>
            <person name="Niang G."/>
            <person name="Scheremetjew M."/>
            <person name="Finn R."/>
            <person name="Kale V."/>
            <person name="Holt S."/>
            <person name="Cochrane G."/>
            <person name="Meng A."/>
            <person name="Brown T."/>
            <person name="Cohen L."/>
        </authorList>
    </citation>
    <scope>NUCLEOTIDE SEQUENCE</scope>
    <source>
        <strain evidence="11">CCMP127</strain>
    </source>
</reference>
<dbReference type="EMBL" id="HBIM01006101">
    <property type="protein sequence ID" value="CAE0407367.1"/>
    <property type="molecule type" value="Transcribed_RNA"/>
</dbReference>
<sequence>MPLSDAWIDFVAGWCSGAAAVICLQPVDTVLTRWQAGLIATTTTGGGATTATVTTSHVVATTMRHLTQTAGLKALWRGASPMLTAVPAQNALLMGGYGVGQAYSVAHAPEYRRTAVFVGGCTGGVLQSFLMSPVELVKVAQQCAAGEASATTTTLTTTRQILTQSLQSSTFLWRGLGATLLRDGIPHGVWFVAYEEGKTGLQYALHRPADDPVVVPLLAGAGAATAAWAVGYPADVIKTRIQAAAAASSTAPSSASLGIIATGKVLIEEANGNVWRGLYRGFGLKLVRSIPASMIGFGVYEWVKRNVLEVV</sequence>
<keyword evidence="7" id="KW-0496">Mitochondrion</keyword>